<name>A0A6A6N1M9_HEVBR</name>
<dbReference type="AlphaFoldDB" id="A0A6A6N1M9"/>
<comment type="caution">
    <text evidence="1">The sequence shown here is derived from an EMBL/GenBank/DDBJ whole genome shotgun (WGS) entry which is preliminary data.</text>
</comment>
<keyword evidence="2" id="KW-1185">Reference proteome</keyword>
<accession>A0A6A6N1M9</accession>
<sequence length="226" mass="25559">MDPFSIAVIGAGIGALATLAAAVPPAATFIYNAAKDSLTSIDYIRKLDHNREKLEKELEELIAFANDIDQGRVKKEELKNTSIYKVWRTRLSEIEAEVKASTREHERIKEKPGKKFYGDKRKLGKQMVNKLEEVTKHIEKGIGAVATLTAAVPPAATFIYDAAKDSLTSIDYIRKLDHNREKLEKELEELIAFANDIDQGRVKKEEIKILAFTRYGEPGYRRLKQK</sequence>
<evidence type="ECO:0000313" key="1">
    <source>
        <dbReference type="EMBL" id="KAF2320102.1"/>
    </source>
</evidence>
<proteinExistence type="predicted"/>
<evidence type="ECO:0000313" key="2">
    <source>
        <dbReference type="Proteomes" id="UP000467840"/>
    </source>
</evidence>
<protein>
    <submittedName>
        <fullName evidence="1">Uncharacterized protein</fullName>
    </submittedName>
</protein>
<gene>
    <name evidence="1" type="ORF">GH714_023559</name>
</gene>
<reference evidence="1 2" key="1">
    <citation type="journal article" date="2020" name="Mol. Plant">
        <title>The Chromosome-Based Rubber Tree Genome Provides New Insights into Spurge Genome Evolution and Rubber Biosynthesis.</title>
        <authorList>
            <person name="Liu J."/>
            <person name="Shi C."/>
            <person name="Shi C.C."/>
            <person name="Li W."/>
            <person name="Zhang Q.J."/>
            <person name="Zhang Y."/>
            <person name="Li K."/>
            <person name="Lu H.F."/>
            <person name="Shi C."/>
            <person name="Zhu S.T."/>
            <person name="Xiao Z.Y."/>
            <person name="Nan H."/>
            <person name="Yue Y."/>
            <person name="Zhu X.G."/>
            <person name="Wu Y."/>
            <person name="Hong X.N."/>
            <person name="Fan G.Y."/>
            <person name="Tong Y."/>
            <person name="Zhang D."/>
            <person name="Mao C.L."/>
            <person name="Liu Y.L."/>
            <person name="Hao S.J."/>
            <person name="Liu W.Q."/>
            <person name="Lv M.Q."/>
            <person name="Zhang H.B."/>
            <person name="Liu Y."/>
            <person name="Hu-Tang G.R."/>
            <person name="Wang J.P."/>
            <person name="Wang J.H."/>
            <person name="Sun Y.H."/>
            <person name="Ni S.B."/>
            <person name="Chen W.B."/>
            <person name="Zhang X.C."/>
            <person name="Jiao Y.N."/>
            <person name="Eichler E.E."/>
            <person name="Li G.H."/>
            <person name="Liu X."/>
            <person name="Gao L.Z."/>
        </authorList>
    </citation>
    <scope>NUCLEOTIDE SEQUENCE [LARGE SCALE GENOMIC DNA]</scope>
    <source>
        <strain evidence="2">cv. GT1</strain>
        <tissue evidence="1">Leaf</tissue>
    </source>
</reference>
<dbReference type="EMBL" id="JAAGAX010000003">
    <property type="protein sequence ID" value="KAF2320102.1"/>
    <property type="molecule type" value="Genomic_DNA"/>
</dbReference>
<dbReference type="Proteomes" id="UP000467840">
    <property type="component" value="Chromosome 10"/>
</dbReference>
<organism evidence="1 2">
    <name type="scientific">Hevea brasiliensis</name>
    <name type="common">Para rubber tree</name>
    <name type="synonym">Siphonia brasiliensis</name>
    <dbReference type="NCBI Taxonomy" id="3981"/>
    <lineage>
        <taxon>Eukaryota</taxon>
        <taxon>Viridiplantae</taxon>
        <taxon>Streptophyta</taxon>
        <taxon>Embryophyta</taxon>
        <taxon>Tracheophyta</taxon>
        <taxon>Spermatophyta</taxon>
        <taxon>Magnoliopsida</taxon>
        <taxon>eudicotyledons</taxon>
        <taxon>Gunneridae</taxon>
        <taxon>Pentapetalae</taxon>
        <taxon>rosids</taxon>
        <taxon>fabids</taxon>
        <taxon>Malpighiales</taxon>
        <taxon>Euphorbiaceae</taxon>
        <taxon>Crotonoideae</taxon>
        <taxon>Micrandreae</taxon>
        <taxon>Hevea</taxon>
    </lineage>
</organism>